<reference evidence="2 3" key="1">
    <citation type="submission" date="2022-10" db="EMBL/GenBank/DDBJ databases">
        <authorList>
            <person name="Cortes-Martin A."/>
            <person name="Buttimer C.T.H."/>
            <person name="Hill C."/>
        </authorList>
    </citation>
    <scope>NUCLEOTIDE SEQUENCE [LARGE SCALE GENOMIC DNA]</scope>
</reference>
<protein>
    <submittedName>
        <fullName evidence="2">Exonuclease</fullName>
    </submittedName>
</protein>
<dbReference type="EMBL" id="OP744025">
    <property type="protein sequence ID" value="UZZ64414.1"/>
    <property type="molecule type" value="Genomic_DNA"/>
</dbReference>
<dbReference type="SUPFAM" id="SSF53098">
    <property type="entry name" value="Ribonuclease H-like"/>
    <property type="match status" value="1"/>
</dbReference>
<dbReference type="InterPro" id="IPR012337">
    <property type="entry name" value="RNaseH-like_sf"/>
</dbReference>
<keyword evidence="2" id="KW-0378">Hydrolase</keyword>
<feature type="domain" description="Exonuclease" evidence="1">
    <location>
        <begin position="148"/>
        <end position="251"/>
    </location>
</feature>
<dbReference type="InterPro" id="IPR036388">
    <property type="entry name" value="WH-like_DNA-bd_sf"/>
</dbReference>
<evidence type="ECO:0000313" key="3">
    <source>
        <dbReference type="Proteomes" id="UP001236076"/>
    </source>
</evidence>
<dbReference type="InterPro" id="IPR013520">
    <property type="entry name" value="Ribonucl_H"/>
</dbReference>
<dbReference type="InterPro" id="IPR036397">
    <property type="entry name" value="RNaseH_sf"/>
</dbReference>
<proteinExistence type="predicted"/>
<dbReference type="Pfam" id="PF00929">
    <property type="entry name" value="RNase_T"/>
    <property type="match status" value="1"/>
</dbReference>
<keyword evidence="3" id="KW-1185">Reference proteome</keyword>
<organism evidence="2 3">
    <name type="scientific">Escherichia phage A5-4</name>
    <dbReference type="NCBI Taxonomy" id="2996162"/>
    <lineage>
        <taxon>Viruses</taxon>
        <taxon>Duplodnaviria</taxon>
        <taxon>Heunggongvirae</taxon>
        <taxon>Uroviricota</taxon>
        <taxon>Caudoviricetes</taxon>
        <taxon>Vequintavirinae</taxon>
    </lineage>
</organism>
<evidence type="ECO:0000259" key="1">
    <source>
        <dbReference type="Pfam" id="PF00929"/>
    </source>
</evidence>
<evidence type="ECO:0000313" key="2">
    <source>
        <dbReference type="EMBL" id="UZZ64414.1"/>
    </source>
</evidence>
<keyword evidence="2" id="KW-0540">Nuclease</keyword>
<gene>
    <name evidence="2" type="ORF">A54_174</name>
</gene>
<dbReference type="Gene3D" id="3.30.420.10">
    <property type="entry name" value="Ribonuclease H-like superfamily/Ribonuclease H"/>
    <property type="match status" value="1"/>
</dbReference>
<name>A0AAE9PTN0_9CAUD</name>
<dbReference type="GO" id="GO:0003676">
    <property type="term" value="F:nucleic acid binding"/>
    <property type="evidence" value="ECO:0007669"/>
    <property type="project" value="InterPro"/>
</dbReference>
<dbReference type="Gene3D" id="1.10.10.10">
    <property type="entry name" value="Winged helix-like DNA-binding domain superfamily/Winged helix DNA-binding domain"/>
    <property type="match status" value="1"/>
</dbReference>
<dbReference type="GO" id="GO:0004527">
    <property type="term" value="F:exonuclease activity"/>
    <property type="evidence" value="ECO:0007669"/>
    <property type="project" value="UniProtKB-KW"/>
</dbReference>
<keyword evidence="2" id="KW-0269">Exonuclease</keyword>
<sequence length="364" mass="42117">MTNKVTFTVEQVLQLMKHGLSQREVARQLGKESQESTVRNMIRREIEKNDVSSVKELLEITPAYEDYENYAEYMQQKESGGEPVAKIQKDFIEKIKEQNPGAKVFLGDVETSPSVAYSFGRFKQFIAPKQVIMEPYMLTFAGKWLHNPSIFSRKLTDYPEEFARDHQSDRKLIEDLWKVLDECDIFIAHNARFDRGWANQRFAYYGMQPPSPYITIDTLAALKEAFSLPSNALEAACNYFELDSRKLSHEGFSLWRRCVEGDPTAFEEMEEYNIGDIPTLEELYLTVRPFMRKHPNIALFHKDQTAMRCVRCGSDDLVIEEGKSAVTFLSKFKIYRCQECGSCARDRQNVREKAAMKKTLANIL</sequence>
<accession>A0AAE9PTN0</accession>
<dbReference type="Proteomes" id="UP001236076">
    <property type="component" value="Segment"/>
</dbReference>